<dbReference type="RefSeq" id="XP_017999500.1">
    <property type="nucleotide sequence ID" value="XM_018143324.1"/>
</dbReference>
<feature type="domain" description="SWR1-complex protein 3" evidence="2">
    <location>
        <begin position="86"/>
        <end position="180"/>
    </location>
</feature>
<feature type="compositionally biased region" description="Low complexity" evidence="1">
    <location>
        <begin position="376"/>
        <end position="403"/>
    </location>
</feature>
<dbReference type="GO" id="GO:0140849">
    <property type="term" value="F:ATP-dependent H2AZ histone chaperone activity"/>
    <property type="evidence" value="ECO:0007669"/>
    <property type="project" value="InterPro"/>
</dbReference>
<dbReference type="InterPro" id="IPR057558">
    <property type="entry name" value="Swc3_dom"/>
</dbReference>
<dbReference type="STRING" id="1664694.A0A0N1H8B7"/>
<dbReference type="PANTHER" id="PTHR28108:SF1">
    <property type="entry name" value="SWR1-COMPLEX PROTEIN 3"/>
    <property type="match status" value="1"/>
</dbReference>
<dbReference type="EMBL" id="LFJN01000014">
    <property type="protein sequence ID" value="KPI39537.1"/>
    <property type="molecule type" value="Genomic_DNA"/>
</dbReference>
<dbReference type="AlphaFoldDB" id="A0A0N1H8B7"/>
<reference evidence="3 4" key="1">
    <citation type="submission" date="2015-06" db="EMBL/GenBank/DDBJ databases">
        <title>Draft genome of the ant-associated black yeast Phialophora attae CBS 131958.</title>
        <authorList>
            <person name="Moreno L.F."/>
            <person name="Stielow B.J."/>
            <person name="de Hoog S."/>
            <person name="Vicente V.A."/>
            <person name="Weiss V.A."/>
            <person name="de Vries M."/>
            <person name="Cruz L.M."/>
            <person name="Souza E.M."/>
        </authorList>
    </citation>
    <scope>NUCLEOTIDE SEQUENCE [LARGE SCALE GENOMIC DNA]</scope>
    <source>
        <strain evidence="3 4">CBS 131958</strain>
    </source>
</reference>
<feature type="compositionally biased region" description="Polar residues" evidence="1">
    <location>
        <begin position="80"/>
        <end position="98"/>
    </location>
</feature>
<feature type="compositionally biased region" description="Pro residues" evidence="1">
    <location>
        <begin position="67"/>
        <end position="76"/>
    </location>
</feature>
<feature type="compositionally biased region" description="Basic and acidic residues" evidence="1">
    <location>
        <begin position="12"/>
        <end position="21"/>
    </location>
</feature>
<name>A0A0N1H8B7_9EURO</name>
<accession>A0A0N1H8B7</accession>
<dbReference type="InterPro" id="IPR037651">
    <property type="entry name" value="Swc3"/>
</dbReference>
<gene>
    <name evidence="3" type="ORF">AB675_3288</name>
</gene>
<dbReference type="VEuPathDB" id="FungiDB:AB675_3288"/>
<evidence type="ECO:0000256" key="1">
    <source>
        <dbReference type="SAM" id="MobiDB-lite"/>
    </source>
</evidence>
<feature type="region of interest" description="Disordered" evidence="1">
    <location>
        <begin position="189"/>
        <end position="280"/>
    </location>
</feature>
<feature type="compositionally biased region" description="Pro residues" evidence="1">
    <location>
        <begin position="189"/>
        <end position="203"/>
    </location>
</feature>
<dbReference type="GO" id="GO:0000812">
    <property type="term" value="C:Swr1 complex"/>
    <property type="evidence" value="ECO:0007669"/>
    <property type="project" value="InterPro"/>
</dbReference>
<evidence type="ECO:0000259" key="2">
    <source>
        <dbReference type="Pfam" id="PF24707"/>
    </source>
</evidence>
<evidence type="ECO:0000313" key="4">
    <source>
        <dbReference type="Proteomes" id="UP000038010"/>
    </source>
</evidence>
<organism evidence="3 4">
    <name type="scientific">Cyphellophora attinorum</name>
    <dbReference type="NCBI Taxonomy" id="1664694"/>
    <lineage>
        <taxon>Eukaryota</taxon>
        <taxon>Fungi</taxon>
        <taxon>Dikarya</taxon>
        <taxon>Ascomycota</taxon>
        <taxon>Pezizomycotina</taxon>
        <taxon>Eurotiomycetes</taxon>
        <taxon>Chaetothyriomycetidae</taxon>
        <taxon>Chaetothyriales</taxon>
        <taxon>Cyphellophoraceae</taxon>
        <taxon>Cyphellophora</taxon>
    </lineage>
</organism>
<feature type="region of interest" description="Disordered" evidence="1">
    <location>
        <begin position="559"/>
        <end position="597"/>
    </location>
</feature>
<dbReference type="Proteomes" id="UP000038010">
    <property type="component" value="Unassembled WGS sequence"/>
</dbReference>
<feature type="region of interest" description="Disordered" evidence="1">
    <location>
        <begin position="1"/>
        <end position="103"/>
    </location>
</feature>
<feature type="compositionally biased region" description="Low complexity" evidence="1">
    <location>
        <begin position="38"/>
        <end position="47"/>
    </location>
</feature>
<sequence length="597" mass="64275">MADVTPAKRVLPARDRRESAAKRYSPAPPTVTRRKVSTKPATPSTPATEERATRKASRRAVRSPTPEAVPTPPPEDTLPTKVTSSRPLPTTKQKQASKLSAEDYQSVAESAILAASLHRSRMQWLSDGIFKKYWVKPVKRKGVIEQPPNNPDVKSMTRLGTGTISAEPHKFEVTFYTVKEALPMQYKPPVQPTPRVSAPPYPAAAPQALSQPATPASSVQAVVPVPPPNQQATPVKQEPSVPPAKPATPNVPIAKPATPGVPPSQQTVPAAPPPPKTNSDPVIQMLAARAATDAHLKELMKVVATSKANAEQLKEFQKHIDEFNAVVKKQELERLEAEKRAKAQAAASRTQAGAQQQPPPPTTTAAPSSAVPPPVSALAQVPPSTATPSPAPGTTPYATPGAAHPSVYNTSAPRPPPPAFATYPSPRPVQEYIKHIILEFHGDSATTDRFVFPAYAALDMKPGGLEMLTSFFVERKGSDLIAAVGEGNTEELAAAQAKWKADVEYYQPVTIMVRANQHKTIETIARAAKTLPEVQSYMRHVLTNKTRAPTEYLVHQLPREKGVAESDMPSTDLVDSGVEMGSDDDEDDELKPWYGNA</sequence>
<comment type="caution">
    <text evidence="3">The sequence shown here is derived from an EMBL/GenBank/DDBJ whole genome shotgun (WGS) entry which is preliminary data.</text>
</comment>
<proteinExistence type="predicted"/>
<dbReference type="PANTHER" id="PTHR28108">
    <property type="entry name" value="SWR1-COMPLEX PROTEIN 3"/>
    <property type="match status" value="1"/>
</dbReference>
<protein>
    <recommendedName>
        <fullName evidence="2">SWR1-complex protein 3 domain-containing protein</fullName>
    </recommendedName>
</protein>
<dbReference type="GeneID" id="28735204"/>
<keyword evidence="4" id="KW-1185">Reference proteome</keyword>
<evidence type="ECO:0000313" key="3">
    <source>
        <dbReference type="EMBL" id="KPI39537.1"/>
    </source>
</evidence>
<feature type="region of interest" description="Disordered" evidence="1">
    <location>
        <begin position="338"/>
        <end position="419"/>
    </location>
</feature>
<dbReference type="OrthoDB" id="5338195at2759"/>
<feature type="compositionally biased region" description="Low complexity" evidence="1">
    <location>
        <begin position="204"/>
        <end position="223"/>
    </location>
</feature>
<dbReference type="Pfam" id="PF24707">
    <property type="entry name" value="Swc3"/>
    <property type="match status" value="1"/>
</dbReference>
<feature type="compositionally biased region" description="Low complexity" evidence="1">
    <location>
        <begin position="343"/>
        <end position="356"/>
    </location>
</feature>